<gene>
    <name evidence="1" type="ORF">Hs20B_18150</name>
</gene>
<dbReference type="RefSeq" id="WP_172357896.1">
    <property type="nucleotide sequence ID" value="NZ_BLLH01000016.1"/>
</dbReference>
<reference evidence="1 2" key="1">
    <citation type="submission" date="2020-02" db="EMBL/GenBank/DDBJ databases">
        <title>Draft genome sequence of Lactococcus sp. Hs20B0-1.</title>
        <authorList>
            <person name="Noda S."/>
            <person name="Yuki M."/>
            <person name="Ohkuma M."/>
        </authorList>
    </citation>
    <scope>NUCLEOTIDE SEQUENCE [LARGE SCALE GENOMIC DNA]</scope>
    <source>
        <strain evidence="1 2">Hs20B0-1</strain>
    </source>
</reference>
<evidence type="ECO:0000313" key="2">
    <source>
        <dbReference type="Proteomes" id="UP000475928"/>
    </source>
</evidence>
<evidence type="ECO:0000313" key="1">
    <source>
        <dbReference type="EMBL" id="GFH41417.1"/>
    </source>
</evidence>
<name>A0A6A0BC68_9LACT</name>
<dbReference type="Proteomes" id="UP000475928">
    <property type="component" value="Unassembled WGS sequence"/>
</dbReference>
<dbReference type="AlphaFoldDB" id="A0A6A0BC68"/>
<proteinExistence type="predicted"/>
<dbReference type="EMBL" id="BLLH01000016">
    <property type="protein sequence ID" value="GFH41417.1"/>
    <property type="molecule type" value="Genomic_DNA"/>
</dbReference>
<organism evidence="1 2">
    <name type="scientific">Pseudolactococcus insecticola</name>
    <dbReference type="NCBI Taxonomy" id="2709158"/>
    <lineage>
        <taxon>Bacteria</taxon>
        <taxon>Bacillati</taxon>
        <taxon>Bacillota</taxon>
        <taxon>Bacilli</taxon>
        <taxon>Lactobacillales</taxon>
        <taxon>Streptococcaceae</taxon>
        <taxon>Pseudolactococcus</taxon>
    </lineage>
</organism>
<keyword evidence="2" id="KW-1185">Reference proteome</keyword>
<comment type="caution">
    <text evidence="1">The sequence shown here is derived from an EMBL/GenBank/DDBJ whole genome shotgun (WGS) entry which is preliminary data.</text>
</comment>
<accession>A0A6A0BC68</accession>
<sequence length="98" mass="11873">MEINTLKLEKQITFLQEHYKKYPKSWYMQNTKRTYAIYQKEYHKYMQEKQDAILKEQGTINNQKIKSANVVSQTIFKKDLNQLTATERKELIFSGKIY</sequence>
<protein>
    <submittedName>
        <fullName evidence="1">Uncharacterized protein</fullName>
    </submittedName>
</protein>